<dbReference type="AlphaFoldDB" id="A0A0F9EGR3"/>
<dbReference type="SMART" id="SM01126">
    <property type="entry name" value="DDE_Tnp_IS1595"/>
    <property type="match status" value="1"/>
</dbReference>
<dbReference type="InterPro" id="IPR024445">
    <property type="entry name" value="Tnp_ISXO2-like"/>
</dbReference>
<accession>A0A0F9EGR3</accession>
<gene>
    <name evidence="2" type="ORF">LCGC14_2154820</name>
</gene>
<dbReference type="PANTHER" id="PTHR47163:SF2">
    <property type="entry name" value="SI:DKEY-17M8.2"/>
    <property type="match status" value="1"/>
</dbReference>
<dbReference type="Pfam" id="PF12762">
    <property type="entry name" value="DDE_Tnp_IS1595"/>
    <property type="match status" value="1"/>
</dbReference>
<dbReference type="InterPro" id="IPR053164">
    <property type="entry name" value="IS1016-like_transposase"/>
</dbReference>
<proteinExistence type="predicted"/>
<evidence type="ECO:0000313" key="2">
    <source>
        <dbReference type="EMBL" id="KKL65456.1"/>
    </source>
</evidence>
<dbReference type="EMBL" id="LAZR01027522">
    <property type="protein sequence ID" value="KKL65456.1"/>
    <property type="molecule type" value="Genomic_DNA"/>
</dbReference>
<dbReference type="NCBIfam" id="NF033547">
    <property type="entry name" value="transpos_IS1595"/>
    <property type="match status" value="1"/>
</dbReference>
<name>A0A0F9EGR3_9ZZZZ</name>
<dbReference type="PANTHER" id="PTHR47163">
    <property type="entry name" value="DDE_TNP_IS1595 DOMAIN-CONTAINING PROTEIN"/>
    <property type="match status" value="1"/>
</dbReference>
<dbReference type="Pfam" id="PF12760">
    <property type="entry name" value="Zn_ribbon_IS1595"/>
    <property type="match status" value="1"/>
</dbReference>
<comment type="caution">
    <text evidence="2">The sequence shown here is derived from an EMBL/GenBank/DDBJ whole genome shotgun (WGS) entry which is preliminary data.</text>
</comment>
<reference evidence="2" key="1">
    <citation type="journal article" date="2015" name="Nature">
        <title>Complex archaea that bridge the gap between prokaryotes and eukaryotes.</title>
        <authorList>
            <person name="Spang A."/>
            <person name="Saw J.H."/>
            <person name="Jorgensen S.L."/>
            <person name="Zaremba-Niedzwiedzka K."/>
            <person name="Martijn J."/>
            <person name="Lind A.E."/>
            <person name="van Eijk R."/>
            <person name="Schleper C."/>
            <person name="Guy L."/>
            <person name="Ettema T.J."/>
        </authorList>
    </citation>
    <scope>NUCLEOTIDE SEQUENCE</scope>
</reference>
<sequence length="302" mass="35010">MRIPKSQIEFERMFTTEEQCIEYLMELRFPEGYSCRKCQHSEYWLNNRSIMVCQNCRDEMSVTAGTIFHRSKLSLVVIFRALWWMVAQKNGVSAAGLQRVLGLGSYRTAWTWLHKFRRLMVFPNRDKLSGKIEIDETFVGGKRAGKRGRGAEGKSLVVIAIEILEKGTGRVRMSLIPDASKKSLGKFITENIMTESVLLTDGWKGYDGISNKGYKQVIQDNTKVLDGEGILPNVHRIASLLKRWLLGTHQNYIGNDYLSYYLDEYTFRYNRRKSNSRGLLFQRLVEQAVTHEPVEYKLIKRM</sequence>
<feature type="domain" description="ISXO2-like transposase" evidence="1">
    <location>
        <begin position="127"/>
        <end position="270"/>
    </location>
</feature>
<protein>
    <recommendedName>
        <fullName evidence="1">ISXO2-like transposase domain-containing protein</fullName>
    </recommendedName>
</protein>
<dbReference type="InterPro" id="IPR024442">
    <property type="entry name" value="Transposase_Zn_ribbon"/>
</dbReference>
<organism evidence="2">
    <name type="scientific">marine sediment metagenome</name>
    <dbReference type="NCBI Taxonomy" id="412755"/>
    <lineage>
        <taxon>unclassified sequences</taxon>
        <taxon>metagenomes</taxon>
        <taxon>ecological metagenomes</taxon>
    </lineage>
</organism>
<evidence type="ECO:0000259" key="1">
    <source>
        <dbReference type="SMART" id="SM01126"/>
    </source>
</evidence>